<reference evidence="5" key="1">
    <citation type="journal article" date="2014" name="Science">
        <title>Nonhuman genetics. Genomic basis for the convergent evolution of electric organs.</title>
        <authorList>
            <person name="Gallant J.R."/>
            <person name="Traeger L.L."/>
            <person name="Volkening J.D."/>
            <person name="Moffett H."/>
            <person name="Chen P.H."/>
            <person name="Novina C.D."/>
            <person name="Phillips G.N.Jr."/>
            <person name="Anand R."/>
            <person name="Wells G.B."/>
            <person name="Pinch M."/>
            <person name="Guth R."/>
            <person name="Unguez G.A."/>
            <person name="Albert J.S."/>
            <person name="Zakon H.H."/>
            <person name="Samanta M.P."/>
            <person name="Sussman M.R."/>
        </authorList>
    </citation>
    <scope>NUCLEOTIDE SEQUENCE [LARGE SCALE GENOMIC DNA]</scope>
</reference>
<dbReference type="InterPro" id="IPR035969">
    <property type="entry name" value="Rab-GAP_TBC_sf"/>
</dbReference>
<dbReference type="Gene3D" id="1.10.238.10">
    <property type="entry name" value="EF-hand"/>
    <property type="match status" value="1"/>
</dbReference>
<dbReference type="FunFam" id="1.10.8.270:FF:000002">
    <property type="entry name" value="TBC1 domain family member 9B"/>
    <property type="match status" value="1"/>
</dbReference>
<dbReference type="Pfam" id="PF00566">
    <property type="entry name" value="RabGAP-TBC"/>
    <property type="match status" value="1"/>
</dbReference>
<dbReference type="Gene3D" id="1.10.10.750">
    <property type="entry name" value="Ypt/Rab-GAP domain of gyp1p, domain 1"/>
    <property type="match status" value="1"/>
</dbReference>
<reference evidence="5" key="2">
    <citation type="journal article" date="2017" name="Sci. Adv.">
        <title>A tail of two voltages: Proteomic comparison of the three electric organs of the electric eel.</title>
        <authorList>
            <person name="Traeger L.L."/>
            <person name="Sabat G."/>
            <person name="Barrett-Wilt G.A."/>
            <person name="Wells G.B."/>
            <person name="Sussman M.R."/>
        </authorList>
    </citation>
    <scope>NUCLEOTIDE SEQUENCE [LARGE SCALE GENOMIC DNA]</scope>
</reference>
<evidence type="ECO:0000259" key="3">
    <source>
        <dbReference type="PROSITE" id="PS50086"/>
    </source>
</evidence>
<dbReference type="InterPro" id="IPR004182">
    <property type="entry name" value="GRAM"/>
</dbReference>
<dbReference type="Gene3D" id="1.10.472.80">
    <property type="entry name" value="Ypt/Rab-GAP domain of gyp1p, domain 3"/>
    <property type="match status" value="1"/>
</dbReference>
<dbReference type="FunFam" id="2.30.29.30:FF:000013">
    <property type="entry name" value="Putative TBC1 domain family member 8B"/>
    <property type="match status" value="1"/>
</dbReference>
<dbReference type="SUPFAM" id="SSF47923">
    <property type="entry name" value="Ypt/Rab-GAP domain of gyp1p"/>
    <property type="match status" value="2"/>
</dbReference>
<keyword evidence="1" id="KW-0343">GTPase activation</keyword>
<protein>
    <recommendedName>
        <fullName evidence="3">Rab-GAP TBC domain-containing protein</fullName>
    </recommendedName>
</protein>
<evidence type="ECO:0000256" key="2">
    <source>
        <dbReference type="ARBA" id="ARBA00022737"/>
    </source>
</evidence>
<dbReference type="InterPro" id="IPR000195">
    <property type="entry name" value="Rab-GAP-TBC_dom"/>
</dbReference>
<dbReference type="PANTHER" id="PTHR47666">
    <property type="entry name" value="PROTEIN VASCULAR ASSOCIATED DEATH 1, CHLOROPLASTIC"/>
    <property type="match status" value="1"/>
</dbReference>
<dbReference type="OMA" id="FGNINIM"/>
<dbReference type="Ensembl" id="ENSEEET00000013263.2">
    <property type="protein sequence ID" value="ENSEEEP00000013105.2"/>
    <property type="gene ID" value="ENSEEEG00000006574.2"/>
</dbReference>
<dbReference type="PANTHER" id="PTHR47666:SF2">
    <property type="entry name" value="TBC1 DOMAIN FAMILY MEMBER 8 ISOFORM X1"/>
    <property type="match status" value="1"/>
</dbReference>
<evidence type="ECO:0000256" key="1">
    <source>
        <dbReference type="ARBA" id="ARBA00022468"/>
    </source>
</evidence>
<dbReference type="PROSITE" id="PS50086">
    <property type="entry name" value="TBC_RABGAP"/>
    <property type="match status" value="1"/>
</dbReference>
<sequence length="1050" mass="119028">MWLTPDEVSLKSALKLWVTEKTNDYFLLQRRRGHGDTGGKITGMLVGALDTVLDSNARMAPFRILLKVPGSQVSWVIASGATAEEVQKHWRWLDQNLLPYMAVFENKQDAASFAQGKVKGLIAEEVLGGQAALEDDPVRFREVLARFTQHFALPPQEKLVAQYTCCCWKGHVPRQGVLYLSANHLAFYSFLLGKEVKLLIPWVEITGLERVSLGLLTDVIRVRTRHRQRDFSMFLDVDEVMTVMGQLADVALRRLLDAGGLELNPTLQQPTSLTKRILEHQALCQYVLSLFGLPRSEGLREVLSCSVWTPHARCHTPGKLYATDNYVAFSSRQEGHCSLLIPLAEVLSIEKAESTSALPNPVIISVKSKRAFQLIELAQRDELLDSLGERLRTLHWRQAVAHGQSQRKKSLVHDDCHKQTKERLWEDHFAEFGRGVHMFRTDKIRKLVSMGIPECLRGELWLTFSDACSSLAGNPDYYADMVEQSLGQASIATEEIERDLHRSLPEHTAFQNETGIAALRRVLTAYAHRNPNIGYCQSMNILASVLLLYTREEEAFWLLVTVCERMLPDYFNRRVIGAQVDQSVFEELIQERLPHIADHITDLSPLASVSLSWFLTLFLSVLPFHSAIYVLDCFFYHGIKAIFQLGLAVLDANATELCASTDDGQALMTLTRYDKELCVCAEEAGPAGHTHITDLINDAYEKFGDLTVRQLEMMRCRHRIQVLQGHEDTTKENTLRLVSPDVSLSQEDLSSLYDLFKTEHFISLYWGDVVCPAPVVPRVRSRACPEQYHVDRAQFKSLYQLLAPWHCGPHTDTVAQRTFYLLNEDGDSHVSFTKFAQWIDTLYNGELNEKVRLLYRLHIPPAAYLRVLRELDLTDFNCVCPSGERKSYEDQLKQMLNDFAKEKEKGLEKSLLHMNQREFVQFCKTFCSMFHGDCSENELFQAIAMVTSLVLQIGEARHKGRTSEAGLNVTQEEGESVQQAASCSGEGSSEAQVEGDWTVSFEQILASLLTEQVLVNFLERPVDLSVKISTAKERQYQERAGLLAFQHKTR</sequence>
<dbReference type="Gene3D" id="1.10.8.270">
    <property type="entry name" value="putative rabgap domain of human tbc1 domain family member 14 like domains"/>
    <property type="match status" value="1"/>
</dbReference>
<gene>
    <name evidence="4" type="primary">TBC1D8</name>
</gene>
<dbReference type="GeneTree" id="ENSGT00940000158977"/>
<dbReference type="Pfam" id="PF02893">
    <property type="entry name" value="GRAM"/>
    <property type="match status" value="2"/>
</dbReference>
<dbReference type="InterPro" id="IPR011993">
    <property type="entry name" value="PH-like_dom_sf"/>
</dbReference>
<dbReference type="Proteomes" id="UP000314983">
    <property type="component" value="Chromosome 25"/>
</dbReference>
<dbReference type="Gene3D" id="2.30.29.30">
    <property type="entry name" value="Pleckstrin-homology domain (PH domain)/Phosphotyrosine-binding domain (PTB)"/>
    <property type="match status" value="2"/>
</dbReference>
<name>A0A4W4EMK0_ELEEL</name>
<dbReference type="SMART" id="SM00568">
    <property type="entry name" value="GRAM"/>
    <property type="match status" value="2"/>
</dbReference>
<reference evidence="4" key="4">
    <citation type="submission" date="2025-08" db="UniProtKB">
        <authorList>
            <consortium name="Ensembl"/>
        </authorList>
    </citation>
    <scope>IDENTIFICATION</scope>
</reference>
<proteinExistence type="predicted"/>
<dbReference type="GO" id="GO:0003008">
    <property type="term" value="P:system process"/>
    <property type="evidence" value="ECO:0007669"/>
    <property type="project" value="UniProtKB-ARBA"/>
</dbReference>
<keyword evidence="2" id="KW-0677">Repeat</keyword>
<accession>A0A4W4EMK0</accession>
<dbReference type="GO" id="GO:0005096">
    <property type="term" value="F:GTPase activator activity"/>
    <property type="evidence" value="ECO:0007669"/>
    <property type="project" value="UniProtKB-KW"/>
</dbReference>
<dbReference type="InterPro" id="IPR011992">
    <property type="entry name" value="EF-hand-dom_pair"/>
</dbReference>
<evidence type="ECO:0000313" key="5">
    <source>
        <dbReference type="Proteomes" id="UP000314983"/>
    </source>
</evidence>
<dbReference type="SUPFAM" id="SSF47473">
    <property type="entry name" value="EF-hand"/>
    <property type="match status" value="1"/>
</dbReference>
<dbReference type="AlphaFoldDB" id="A0A4W4EMK0"/>
<reference evidence="4" key="3">
    <citation type="submission" date="2020-05" db="EMBL/GenBank/DDBJ databases">
        <title>Electrophorus electricus (electric eel) genome, fEleEle1, primary haplotype.</title>
        <authorList>
            <person name="Myers G."/>
            <person name="Meyer A."/>
            <person name="Fedrigo O."/>
            <person name="Formenti G."/>
            <person name="Rhie A."/>
            <person name="Tracey A."/>
            <person name="Sims Y."/>
            <person name="Jarvis E.D."/>
        </authorList>
    </citation>
    <scope>NUCLEOTIDE SEQUENCE [LARGE SCALE GENOMIC DNA]</scope>
</reference>
<organism evidence="4 5">
    <name type="scientific">Electrophorus electricus</name>
    <name type="common">Electric eel</name>
    <name type="synonym">Gymnotus electricus</name>
    <dbReference type="NCBI Taxonomy" id="8005"/>
    <lineage>
        <taxon>Eukaryota</taxon>
        <taxon>Metazoa</taxon>
        <taxon>Chordata</taxon>
        <taxon>Craniata</taxon>
        <taxon>Vertebrata</taxon>
        <taxon>Euteleostomi</taxon>
        <taxon>Actinopterygii</taxon>
        <taxon>Neopterygii</taxon>
        <taxon>Teleostei</taxon>
        <taxon>Ostariophysi</taxon>
        <taxon>Gymnotiformes</taxon>
        <taxon>Gymnotoidei</taxon>
        <taxon>Gymnotidae</taxon>
        <taxon>Electrophorus</taxon>
    </lineage>
</organism>
<keyword evidence="5" id="KW-1185">Reference proteome</keyword>
<reference evidence="4" key="5">
    <citation type="submission" date="2025-09" db="UniProtKB">
        <authorList>
            <consortium name="Ensembl"/>
        </authorList>
    </citation>
    <scope>IDENTIFICATION</scope>
</reference>
<dbReference type="SMART" id="SM00164">
    <property type="entry name" value="TBC"/>
    <property type="match status" value="1"/>
</dbReference>
<feature type="domain" description="Rab-GAP TBC" evidence="3">
    <location>
        <begin position="451"/>
        <end position="638"/>
    </location>
</feature>
<dbReference type="STRING" id="8005.ENSEEEP00000013105"/>
<evidence type="ECO:0000313" key="4">
    <source>
        <dbReference type="Ensembl" id="ENSEEEP00000013105.2"/>
    </source>
</evidence>